<dbReference type="PANTHER" id="PTHR31344">
    <property type="entry name" value="NUCLEAR PORE COMPLEX PROTEIN NUP205"/>
    <property type="match status" value="1"/>
</dbReference>
<organism evidence="4 5">
    <name type="scientific">Jatropha curcas</name>
    <name type="common">Barbados nut</name>
    <dbReference type="NCBI Taxonomy" id="180498"/>
    <lineage>
        <taxon>Eukaryota</taxon>
        <taxon>Viridiplantae</taxon>
        <taxon>Streptophyta</taxon>
        <taxon>Embryophyta</taxon>
        <taxon>Tracheophyta</taxon>
        <taxon>Spermatophyta</taxon>
        <taxon>Magnoliopsida</taxon>
        <taxon>eudicotyledons</taxon>
        <taxon>Gunneridae</taxon>
        <taxon>Pentapetalae</taxon>
        <taxon>rosids</taxon>
        <taxon>fabids</taxon>
        <taxon>Malpighiales</taxon>
        <taxon>Euphorbiaceae</taxon>
        <taxon>Crotonoideae</taxon>
        <taxon>Jatropheae</taxon>
        <taxon>Jatropha</taxon>
    </lineage>
</organism>
<reference evidence="4 5" key="1">
    <citation type="journal article" date="2014" name="PLoS ONE">
        <title>Global Analysis of Gene Expression Profiles in Physic Nut (Jatropha curcas L.) Seedlings Exposed to Salt Stress.</title>
        <authorList>
            <person name="Zhang L."/>
            <person name="Zhang C."/>
            <person name="Wu P."/>
            <person name="Chen Y."/>
            <person name="Li M."/>
            <person name="Jiang H."/>
            <person name="Wu G."/>
        </authorList>
    </citation>
    <scope>NUCLEOTIDE SEQUENCE [LARGE SCALE GENOMIC DNA]</scope>
    <source>
        <strain evidence="5">cv. GZQX0401</strain>
        <tissue evidence="4">Young leaves</tissue>
    </source>
</reference>
<protein>
    <recommendedName>
        <fullName evidence="3">C2 NT-type domain-containing protein</fullName>
    </recommendedName>
</protein>
<dbReference type="InterPro" id="IPR021827">
    <property type="entry name" value="Nup186/Nup192/Nup205"/>
</dbReference>
<sequence length="1027" mass="112665">MVIGVNAKNKKGASVHVTYLIHIQDIKPWPPSQSLRSLRSVLIQWENGGRNSGSTDAVVPSIGSIVGEGKIEFNESFRLPVTLVRETSGRGKDGDSFQKNCLEFNLCEPRRDKIQLLANAVIDLADYGVVKEAITVSAPMNSNRSFRNTSQPILYIKIQPVDKGRTSSSSSSDNLLKVSQDKNGGESVSAFMNEKYAEEAEVASLTDDDGSSHSSITNGGLRPQNEENGPARFTESKGGINGEQAFASGLGIEKHIASQENLKEISSCSSSVDLSSDIGSPVNARTSVLDSPDSSSMSMPKTDISDSVHSSSLVFNNESKEKEASTNMKNNGHHDFAQEVDEEVINDSLKLRGDMNQMRAVQNTTNNDVCNSSIGVANGQNLEEKRHFREDEPLDAFPQDGTRNEDSFGTDTVSSSGSFEMKGNTLKIDRLKHVKSVRSSSDSTRVNGSVSRNHHDELKEVGALADVENSAGSLKVNEWKNAKVYPQDARTSILNGKIQQLEHKIKMLEGELREAAGIEVALYSVVAEHGSSMSKVHAPARRLSRLYLHAYRESSQPRRGSAAKSAVSGLVLVAKACGNDVPRLTFWLSNSVVLRAIISQATSDKEPSSAGQRMERNGGGKGNKMTSSILKWRESPSSRKENKSGIYGDLRDLDDPHAFMSALERVEAWIFSRIVESIWWQTLTPHMQSADMKAIDKLVGSGSKKSLGRTSSSCDQDQGNFSLELWKQAFKDACERLCPVRAGGHECGCLPMLARLIMEQCVARLDVAMFNAILRESADEIPTDPVSDPISDPKVLPIPAGKSSFGAGAQLKNAIGNWSMWLTDVFGMDDDLLEDDNDKDNNDDRQDTTFKSFHLLNALSDLMMLPKDMLLSRSIRKEVCPTFGAPLIKRVLDNFVPDEFCPDPIPDVVLEALESEDPLEVEESSVTTTPYIAAPPLYLPPLADSVAETFGESGNKLQLRRSVSLLRKMYTSDDELDELSSPLTLIFLDGSRPSPPALTKLSWKSKDMSKQNSIRYELLRDIWMNSE</sequence>
<dbReference type="OrthoDB" id="20172at2759"/>
<dbReference type="Pfam" id="PF10358">
    <property type="entry name" value="NT-C2"/>
    <property type="match status" value="1"/>
</dbReference>
<dbReference type="STRING" id="180498.A0A067LNA0"/>
<feature type="domain" description="C2 NT-type" evidence="3">
    <location>
        <begin position="7"/>
        <end position="162"/>
    </location>
</feature>
<dbReference type="InterPro" id="IPR019448">
    <property type="entry name" value="NT-C2"/>
</dbReference>
<dbReference type="PANTHER" id="PTHR31344:SF15">
    <property type="entry name" value="EEIG1_EHBP1 PROTEIN AMINO-TERMINAL DOMAIN PROTEIN"/>
    <property type="match status" value="1"/>
</dbReference>
<feature type="compositionally biased region" description="Low complexity" evidence="2">
    <location>
        <begin position="271"/>
        <end position="280"/>
    </location>
</feature>
<accession>A0A067LNA0</accession>
<dbReference type="Proteomes" id="UP000027138">
    <property type="component" value="Unassembled WGS sequence"/>
</dbReference>
<dbReference type="AlphaFoldDB" id="A0A067LNA0"/>
<feature type="coiled-coil region" evidence="1">
    <location>
        <begin position="491"/>
        <end position="518"/>
    </location>
</feature>
<keyword evidence="1" id="KW-0175">Coiled coil</keyword>
<evidence type="ECO:0000313" key="5">
    <source>
        <dbReference type="Proteomes" id="UP000027138"/>
    </source>
</evidence>
<evidence type="ECO:0000256" key="2">
    <source>
        <dbReference type="SAM" id="MobiDB-lite"/>
    </source>
</evidence>
<proteinExistence type="predicted"/>
<feature type="compositionally biased region" description="Polar residues" evidence="2">
    <location>
        <begin position="305"/>
        <end position="317"/>
    </location>
</feature>
<dbReference type="EMBL" id="KK914219">
    <property type="protein sequence ID" value="KDP46310.1"/>
    <property type="molecule type" value="Genomic_DNA"/>
</dbReference>
<feature type="compositionally biased region" description="Low complexity" evidence="2">
    <location>
        <begin position="290"/>
        <end position="300"/>
    </location>
</feature>
<feature type="region of interest" description="Disordered" evidence="2">
    <location>
        <begin position="394"/>
        <end position="419"/>
    </location>
</feature>
<feature type="compositionally biased region" description="Polar residues" evidence="2">
    <location>
        <begin position="407"/>
        <end position="418"/>
    </location>
</feature>
<evidence type="ECO:0000313" key="4">
    <source>
        <dbReference type="EMBL" id="KDP46310.1"/>
    </source>
</evidence>
<keyword evidence="5" id="KW-1185">Reference proteome</keyword>
<evidence type="ECO:0000256" key="1">
    <source>
        <dbReference type="SAM" id="Coils"/>
    </source>
</evidence>
<dbReference type="PROSITE" id="PS51840">
    <property type="entry name" value="C2_NT"/>
    <property type="match status" value="1"/>
</dbReference>
<gene>
    <name evidence="4" type="ORF">JCGZ_10150</name>
</gene>
<evidence type="ECO:0000259" key="3">
    <source>
        <dbReference type="PROSITE" id="PS51840"/>
    </source>
</evidence>
<dbReference type="KEGG" id="jcu:105632845"/>
<feature type="region of interest" description="Disordered" evidence="2">
    <location>
        <begin position="199"/>
        <end position="239"/>
    </location>
</feature>
<feature type="region of interest" description="Disordered" evidence="2">
    <location>
        <begin position="604"/>
        <end position="647"/>
    </location>
</feature>
<dbReference type="GO" id="GO:0005643">
    <property type="term" value="C:nuclear pore"/>
    <property type="evidence" value="ECO:0007669"/>
    <property type="project" value="InterPro"/>
</dbReference>
<feature type="region of interest" description="Disordered" evidence="2">
    <location>
        <begin position="271"/>
        <end position="339"/>
    </location>
</feature>
<feature type="compositionally biased region" description="Basic and acidic residues" evidence="2">
    <location>
        <begin position="631"/>
        <end position="647"/>
    </location>
</feature>
<feature type="region of interest" description="Disordered" evidence="2">
    <location>
        <begin position="163"/>
        <end position="183"/>
    </location>
</feature>
<feature type="compositionally biased region" description="Basic and acidic residues" evidence="2">
    <location>
        <begin position="604"/>
        <end position="618"/>
    </location>
</feature>
<name>A0A067LNA0_JATCU</name>